<dbReference type="SUPFAM" id="SSF53474">
    <property type="entry name" value="alpha/beta-Hydrolases"/>
    <property type="match status" value="1"/>
</dbReference>
<dbReference type="Gene3D" id="3.40.50.1820">
    <property type="entry name" value="alpha/beta hydrolase"/>
    <property type="match status" value="1"/>
</dbReference>
<evidence type="ECO:0000313" key="4">
    <source>
        <dbReference type="Proteomes" id="UP001230426"/>
    </source>
</evidence>
<organism evidence="3 4">
    <name type="scientific">Streptosporangium brasiliense</name>
    <dbReference type="NCBI Taxonomy" id="47480"/>
    <lineage>
        <taxon>Bacteria</taxon>
        <taxon>Bacillati</taxon>
        <taxon>Actinomycetota</taxon>
        <taxon>Actinomycetes</taxon>
        <taxon>Streptosporangiales</taxon>
        <taxon>Streptosporangiaceae</taxon>
        <taxon>Streptosporangium</taxon>
    </lineage>
</organism>
<gene>
    <name evidence="3" type="ORF">J2S55_005144</name>
</gene>
<dbReference type="InterPro" id="IPR029058">
    <property type="entry name" value="AB_hydrolase_fold"/>
</dbReference>
<dbReference type="EMBL" id="JAUSRB010000002">
    <property type="protein sequence ID" value="MDP9865878.1"/>
    <property type="molecule type" value="Genomic_DNA"/>
</dbReference>
<keyword evidence="4" id="KW-1185">Reference proteome</keyword>
<name>A0ABT9R9F8_9ACTN</name>
<evidence type="ECO:0000313" key="3">
    <source>
        <dbReference type="EMBL" id="MDP9865878.1"/>
    </source>
</evidence>
<comment type="caution">
    <text evidence="3">The sequence shown here is derived from an EMBL/GenBank/DDBJ whole genome shotgun (WGS) entry which is preliminary data.</text>
</comment>
<dbReference type="RefSeq" id="WP_306865763.1">
    <property type="nucleotide sequence ID" value="NZ_JAUSRB010000002.1"/>
</dbReference>
<evidence type="ECO:0000256" key="1">
    <source>
        <dbReference type="ARBA" id="ARBA00022801"/>
    </source>
</evidence>
<accession>A0ABT9R9F8</accession>
<dbReference type="PANTHER" id="PTHR48081">
    <property type="entry name" value="AB HYDROLASE SUPERFAMILY PROTEIN C4A8.06C"/>
    <property type="match status" value="1"/>
</dbReference>
<proteinExistence type="predicted"/>
<dbReference type="PANTHER" id="PTHR48081:SF8">
    <property type="entry name" value="ALPHA_BETA HYDROLASE FOLD-3 DOMAIN-CONTAINING PROTEIN-RELATED"/>
    <property type="match status" value="1"/>
</dbReference>
<reference evidence="3 4" key="1">
    <citation type="submission" date="2023-07" db="EMBL/GenBank/DDBJ databases">
        <title>Sequencing the genomes of 1000 actinobacteria strains.</title>
        <authorList>
            <person name="Klenk H.-P."/>
        </authorList>
    </citation>
    <scope>NUCLEOTIDE SEQUENCE [LARGE SCALE GENOMIC DNA]</scope>
    <source>
        <strain evidence="3 4">DSM 44109</strain>
    </source>
</reference>
<feature type="domain" description="Alpha/beta hydrolase fold-3" evidence="2">
    <location>
        <begin position="90"/>
        <end position="297"/>
    </location>
</feature>
<protein>
    <submittedName>
        <fullName evidence="3">Acetyl esterase/lipase</fullName>
    </submittedName>
</protein>
<sequence length="323" mass="34388">MALHPNIDPGLAEALAAGPLPVSDLRGMRPEDVPGLRVQVEAAFAAMAPLELDGQVAIEDRTVPGPEGAPDLRLRIYRPAGQRGAVPGIYWIHGGGMMFGNLEAEDPWLVDYAVQVGCVVVSVEYRLAPEHPHPAPVEDCYAGLLWTAKNAAELGIDPERLAVAGVSAGGGLAAGTVLLARDRGGPALAFQLLICPMLDDRNTTPSSQEFTEAVVWDRAANLLGWASLLGDDAGTDGVSPYAAPARATDLSGLPPAYVDVGELEVFRDECIDYAQRLVRAGVSTEFHLYPGAFHGFDMVLPDVEISRRAVAERMVALRRALLR</sequence>
<keyword evidence="1" id="KW-0378">Hydrolase</keyword>
<dbReference type="Proteomes" id="UP001230426">
    <property type="component" value="Unassembled WGS sequence"/>
</dbReference>
<dbReference type="Pfam" id="PF07859">
    <property type="entry name" value="Abhydrolase_3"/>
    <property type="match status" value="1"/>
</dbReference>
<evidence type="ECO:0000259" key="2">
    <source>
        <dbReference type="Pfam" id="PF07859"/>
    </source>
</evidence>
<dbReference type="InterPro" id="IPR050300">
    <property type="entry name" value="GDXG_lipolytic_enzyme"/>
</dbReference>
<dbReference type="InterPro" id="IPR013094">
    <property type="entry name" value="AB_hydrolase_3"/>
</dbReference>